<dbReference type="InterPro" id="IPR036396">
    <property type="entry name" value="Cyt_P450_sf"/>
</dbReference>
<dbReference type="PANTHER" id="PTHR12385:SF4">
    <property type="entry name" value="PROTEIN PNS1"/>
    <property type="match status" value="1"/>
</dbReference>
<evidence type="ECO:0000256" key="6">
    <source>
        <dbReference type="ARBA" id="ARBA00022989"/>
    </source>
</evidence>
<dbReference type="SUPFAM" id="SSF48264">
    <property type="entry name" value="Cytochrome P450"/>
    <property type="match status" value="1"/>
</dbReference>
<dbReference type="EMBL" id="GG745363">
    <property type="protein sequence ID" value="KNE69950.1"/>
    <property type="molecule type" value="Genomic_DNA"/>
</dbReference>
<evidence type="ECO:0000313" key="9">
    <source>
        <dbReference type="EMBL" id="KNE69950.1"/>
    </source>
</evidence>
<gene>
    <name evidence="9" type="ORF">AMAG_14791</name>
</gene>
<evidence type="ECO:0000256" key="1">
    <source>
        <dbReference type="ARBA" id="ARBA00002957"/>
    </source>
</evidence>
<name>A0A0L0T5C6_ALLM3</name>
<dbReference type="InterPro" id="IPR007603">
    <property type="entry name" value="Choline_transptr-like"/>
</dbReference>
<sequence length="309" mass="34857">MATLYIGIQTGYSMIWSACYNASLWNDLKRPNSDFKRAASIGFDIFFWISFYWTTSVIKTVVHVTIVDVFVRYEANSLDREQGQRRTDPTWVAWKRAMSHLFGSICLGSMFAPIVETIMMVIDIVADVLALLLPGCIARRTVEPLQRGIDNLVGKFSNVFVYTFIAISGDSFFRAVKNAATFKKRNKEQLDKYFGLIDHLFWLDRLLTAYIVVLVGWVMIKAHHRMEDQERAKISDGEMVDVLLSVFFSGMSTFMVFAELLLAAVTAAVAMMAEVTGVGANQEEWMAMVETAALTDKDDSTDWSADGHV</sequence>
<organism evidence="9 10">
    <name type="scientific">Allomyces macrogynus (strain ATCC 38327)</name>
    <name type="common">Allomyces javanicus var. macrogynus</name>
    <dbReference type="NCBI Taxonomy" id="578462"/>
    <lineage>
        <taxon>Eukaryota</taxon>
        <taxon>Fungi</taxon>
        <taxon>Fungi incertae sedis</taxon>
        <taxon>Blastocladiomycota</taxon>
        <taxon>Blastocladiomycetes</taxon>
        <taxon>Blastocladiales</taxon>
        <taxon>Blastocladiaceae</taxon>
        <taxon>Allomyces</taxon>
    </lineage>
</organism>
<feature type="transmembrane region" description="Helical" evidence="8">
    <location>
        <begin position="240"/>
        <end position="273"/>
    </location>
</feature>
<dbReference type="GO" id="GO:0005886">
    <property type="term" value="C:plasma membrane"/>
    <property type="evidence" value="ECO:0007669"/>
    <property type="project" value="UniProtKB-SubCell"/>
</dbReference>
<comment type="subcellular location">
    <subcellularLocation>
        <location evidence="8">Cell membrane</location>
        <topology evidence="8">Multi-pass membrane protein</topology>
    </subcellularLocation>
    <subcellularLocation>
        <location evidence="2">Membrane</location>
        <topology evidence="2">Multi-pass membrane protein</topology>
    </subcellularLocation>
</comment>
<dbReference type="Proteomes" id="UP000054350">
    <property type="component" value="Unassembled WGS sequence"/>
</dbReference>
<evidence type="ECO:0000256" key="2">
    <source>
        <dbReference type="ARBA" id="ARBA00004141"/>
    </source>
</evidence>
<keyword evidence="5 8" id="KW-0812">Transmembrane</keyword>
<keyword evidence="10" id="KW-1185">Reference proteome</keyword>
<evidence type="ECO:0000313" key="10">
    <source>
        <dbReference type="Proteomes" id="UP000054350"/>
    </source>
</evidence>
<dbReference type="PANTHER" id="PTHR12385">
    <property type="entry name" value="CHOLINE TRANSPORTER-LIKE (SLC FAMILY 44)"/>
    <property type="match status" value="1"/>
</dbReference>
<reference evidence="9 10" key="1">
    <citation type="submission" date="2009-11" db="EMBL/GenBank/DDBJ databases">
        <title>Annotation of Allomyces macrogynus ATCC 38327.</title>
        <authorList>
            <consortium name="The Broad Institute Genome Sequencing Platform"/>
            <person name="Russ C."/>
            <person name="Cuomo C."/>
            <person name="Burger G."/>
            <person name="Gray M.W."/>
            <person name="Holland P.W.H."/>
            <person name="King N."/>
            <person name="Lang F.B.F."/>
            <person name="Roger A.J."/>
            <person name="Ruiz-Trillo I."/>
            <person name="Young S.K."/>
            <person name="Zeng Q."/>
            <person name="Gargeya S."/>
            <person name="Fitzgerald M."/>
            <person name="Haas B."/>
            <person name="Abouelleil A."/>
            <person name="Alvarado L."/>
            <person name="Arachchi H.M."/>
            <person name="Berlin A."/>
            <person name="Chapman S.B."/>
            <person name="Gearin G."/>
            <person name="Goldberg J."/>
            <person name="Griggs A."/>
            <person name="Gujja S."/>
            <person name="Hansen M."/>
            <person name="Heiman D."/>
            <person name="Howarth C."/>
            <person name="Larimer J."/>
            <person name="Lui A."/>
            <person name="MacDonald P.J.P."/>
            <person name="McCowen C."/>
            <person name="Montmayeur A."/>
            <person name="Murphy C."/>
            <person name="Neiman D."/>
            <person name="Pearson M."/>
            <person name="Priest M."/>
            <person name="Roberts A."/>
            <person name="Saif S."/>
            <person name="Shea T."/>
            <person name="Sisk P."/>
            <person name="Stolte C."/>
            <person name="Sykes S."/>
            <person name="Wortman J."/>
            <person name="Nusbaum C."/>
            <person name="Birren B."/>
        </authorList>
    </citation>
    <scope>NUCLEOTIDE SEQUENCE [LARGE SCALE GENOMIC DNA]</scope>
    <source>
        <strain evidence="9 10">ATCC 38327</strain>
    </source>
</reference>
<protein>
    <recommendedName>
        <fullName evidence="4 8">Protein PNS1</fullName>
    </recommendedName>
</protein>
<proteinExistence type="inferred from homology"/>
<dbReference type="GO" id="GO:0022857">
    <property type="term" value="F:transmembrane transporter activity"/>
    <property type="evidence" value="ECO:0007669"/>
    <property type="project" value="UniProtKB-UniRule"/>
</dbReference>
<evidence type="ECO:0000256" key="4">
    <source>
        <dbReference type="ARBA" id="ARBA00015388"/>
    </source>
</evidence>
<evidence type="ECO:0000256" key="7">
    <source>
        <dbReference type="ARBA" id="ARBA00023136"/>
    </source>
</evidence>
<evidence type="ECO:0000256" key="5">
    <source>
        <dbReference type="ARBA" id="ARBA00022692"/>
    </source>
</evidence>
<feature type="transmembrane region" description="Helical" evidence="8">
    <location>
        <begin position="118"/>
        <end position="138"/>
    </location>
</feature>
<keyword evidence="6 8" id="KW-1133">Transmembrane helix</keyword>
<dbReference type="AlphaFoldDB" id="A0A0L0T5C6"/>
<accession>A0A0L0T5C6</accession>
<dbReference type="OrthoDB" id="10374618at2759"/>
<comment type="similarity">
    <text evidence="3 8">Belongs to the CTL (choline transporter-like) family.</text>
</comment>
<reference evidence="10" key="2">
    <citation type="submission" date="2009-11" db="EMBL/GenBank/DDBJ databases">
        <title>The Genome Sequence of Allomyces macrogynus strain ATCC 38327.</title>
        <authorList>
            <consortium name="The Broad Institute Genome Sequencing Platform"/>
            <person name="Russ C."/>
            <person name="Cuomo C."/>
            <person name="Shea T."/>
            <person name="Young S.K."/>
            <person name="Zeng Q."/>
            <person name="Koehrsen M."/>
            <person name="Haas B."/>
            <person name="Borodovsky M."/>
            <person name="Guigo R."/>
            <person name="Alvarado L."/>
            <person name="Berlin A."/>
            <person name="Borenstein D."/>
            <person name="Chen Z."/>
            <person name="Engels R."/>
            <person name="Freedman E."/>
            <person name="Gellesch M."/>
            <person name="Goldberg J."/>
            <person name="Griggs A."/>
            <person name="Gujja S."/>
            <person name="Heiman D."/>
            <person name="Hepburn T."/>
            <person name="Howarth C."/>
            <person name="Jen D."/>
            <person name="Larson L."/>
            <person name="Lewis B."/>
            <person name="Mehta T."/>
            <person name="Park D."/>
            <person name="Pearson M."/>
            <person name="Roberts A."/>
            <person name="Saif S."/>
            <person name="Shenoy N."/>
            <person name="Sisk P."/>
            <person name="Stolte C."/>
            <person name="Sykes S."/>
            <person name="Walk T."/>
            <person name="White J."/>
            <person name="Yandava C."/>
            <person name="Burger G."/>
            <person name="Gray M.W."/>
            <person name="Holland P.W.H."/>
            <person name="King N."/>
            <person name="Lang F.B.F."/>
            <person name="Roger A.J."/>
            <person name="Ruiz-Trillo I."/>
            <person name="Lander E."/>
            <person name="Nusbaum C."/>
        </authorList>
    </citation>
    <scope>NUCLEOTIDE SEQUENCE [LARGE SCALE GENOMIC DNA]</scope>
    <source>
        <strain evidence="10">ATCC 38327</strain>
    </source>
</reference>
<comment type="function">
    <text evidence="1 8">Probably involved in transport through the plasma membrane.</text>
</comment>
<dbReference type="GO" id="GO:0016705">
    <property type="term" value="F:oxidoreductase activity, acting on paired donors, with incorporation or reduction of molecular oxygen"/>
    <property type="evidence" value="ECO:0007669"/>
    <property type="project" value="InterPro"/>
</dbReference>
<comment type="caution">
    <text evidence="8">Lacks conserved residue(s) required for the propagation of feature annotation.</text>
</comment>
<dbReference type="GO" id="GO:0005506">
    <property type="term" value="F:iron ion binding"/>
    <property type="evidence" value="ECO:0007669"/>
    <property type="project" value="InterPro"/>
</dbReference>
<dbReference type="GO" id="GO:0020037">
    <property type="term" value="F:heme binding"/>
    <property type="evidence" value="ECO:0007669"/>
    <property type="project" value="InterPro"/>
</dbReference>
<evidence type="ECO:0000256" key="8">
    <source>
        <dbReference type="RuleBase" id="RU368066"/>
    </source>
</evidence>
<feature type="transmembrane region" description="Helical" evidence="8">
    <location>
        <begin position="200"/>
        <end position="220"/>
    </location>
</feature>
<feature type="transmembrane region" description="Helical" evidence="8">
    <location>
        <begin position="159"/>
        <end position="180"/>
    </location>
</feature>
<dbReference type="VEuPathDB" id="FungiDB:AMAG_14791"/>
<dbReference type="Pfam" id="PF04515">
    <property type="entry name" value="Choline_transpo"/>
    <property type="match status" value="1"/>
</dbReference>
<evidence type="ECO:0000256" key="3">
    <source>
        <dbReference type="ARBA" id="ARBA00007168"/>
    </source>
</evidence>
<keyword evidence="7 8" id="KW-0472">Membrane</keyword>
<dbReference type="GO" id="GO:0004497">
    <property type="term" value="F:monooxygenase activity"/>
    <property type="evidence" value="ECO:0007669"/>
    <property type="project" value="InterPro"/>
</dbReference>
<feature type="transmembrane region" description="Helical" evidence="8">
    <location>
        <begin position="45"/>
        <end position="71"/>
    </location>
</feature>